<evidence type="ECO:0000256" key="4">
    <source>
        <dbReference type="ARBA" id="ARBA00023136"/>
    </source>
</evidence>
<sequence>MWPRAVLQCLFLTLLGRVVGGAEGARFAFVGAAALIVTLRTTTGLSDMPMRDKLYGTLPRVHTGHLSPIVVLATRTVPYLVDALVAVVLCLLVVGPVTGNAATSLALAPLLPLYAVVVLTSAAAGLACAALAVRAGVDELIGNGLSYLIIAVGGVLIPPGVLGWADALGSVLPIRHGLQAIRAALAGEPWLAHLAAELGVGLGWALLALVTVARQTRRARRRGDTDFY</sequence>
<evidence type="ECO:0000313" key="8">
    <source>
        <dbReference type="Proteomes" id="UP000185696"/>
    </source>
</evidence>
<feature type="transmembrane region" description="Helical" evidence="5">
    <location>
        <begin position="111"/>
        <end position="133"/>
    </location>
</feature>
<evidence type="ECO:0000256" key="2">
    <source>
        <dbReference type="ARBA" id="ARBA00022692"/>
    </source>
</evidence>
<protein>
    <recommendedName>
        <fullName evidence="6">ABC-2 type transporter transmembrane domain-containing protein</fullName>
    </recommendedName>
</protein>
<dbReference type="AlphaFoldDB" id="A0A7Z1B0D5"/>
<dbReference type="GO" id="GO:0016020">
    <property type="term" value="C:membrane"/>
    <property type="evidence" value="ECO:0007669"/>
    <property type="project" value="UniProtKB-SubCell"/>
</dbReference>
<accession>A0A7Z1B0D5</accession>
<evidence type="ECO:0000256" key="3">
    <source>
        <dbReference type="ARBA" id="ARBA00022989"/>
    </source>
</evidence>
<dbReference type="EMBL" id="MSIF01000004">
    <property type="protein sequence ID" value="OLF11789.1"/>
    <property type="molecule type" value="Genomic_DNA"/>
</dbReference>
<proteinExistence type="predicted"/>
<dbReference type="Pfam" id="PF01061">
    <property type="entry name" value="ABC2_membrane"/>
    <property type="match status" value="1"/>
</dbReference>
<evidence type="ECO:0000259" key="6">
    <source>
        <dbReference type="Pfam" id="PF01061"/>
    </source>
</evidence>
<comment type="caution">
    <text evidence="7">The sequence shown here is derived from an EMBL/GenBank/DDBJ whole genome shotgun (WGS) entry which is preliminary data.</text>
</comment>
<organism evidence="7 8">
    <name type="scientific">Actinophytocola xinjiangensis</name>
    <dbReference type="NCBI Taxonomy" id="485602"/>
    <lineage>
        <taxon>Bacteria</taxon>
        <taxon>Bacillati</taxon>
        <taxon>Actinomycetota</taxon>
        <taxon>Actinomycetes</taxon>
        <taxon>Pseudonocardiales</taxon>
        <taxon>Pseudonocardiaceae</taxon>
    </lineage>
</organism>
<gene>
    <name evidence="7" type="ORF">BLA60_12420</name>
</gene>
<comment type="subcellular location">
    <subcellularLocation>
        <location evidence="1">Membrane</location>
        <topology evidence="1">Multi-pass membrane protein</topology>
    </subcellularLocation>
</comment>
<dbReference type="InterPro" id="IPR051784">
    <property type="entry name" value="Nod_factor_ABC_transporter"/>
</dbReference>
<dbReference type="InterPro" id="IPR013525">
    <property type="entry name" value="ABC2_TM"/>
</dbReference>
<evidence type="ECO:0000256" key="1">
    <source>
        <dbReference type="ARBA" id="ARBA00004141"/>
    </source>
</evidence>
<keyword evidence="2 5" id="KW-0812">Transmembrane</keyword>
<feature type="domain" description="ABC-2 type transporter transmembrane" evidence="6">
    <location>
        <begin position="6"/>
        <end position="184"/>
    </location>
</feature>
<evidence type="ECO:0000313" key="7">
    <source>
        <dbReference type="EMBL" id="OLF11789.1"/>
    </source>
</evidence>
<dbReference type="GO" id="GO:0140359">
    <property type="term" value="F:ABC-type transporter activity"/>
    <property type="evidence" value="ECO:0007669"/>
    <property type="project" value="InterPro"/>
</dbReference>
<dbReference type="Proteomes" id="UP000185696">
    <property type="component" value="Unassembled WGS sequence"/>
</dbReference>
<evidence type="ECO:0000256" key="5">
    <source>
        <dbReference type="SAM" id="Phobius"/>
    </source>
</evidence>
<feature type="transmembrane region" description="Helical" evidence="5">
    <location>
        <begin position="190"/>
        <end position="212"/>
    </location>
</feature>
<dbReference type="PANTHER" id="PTHR43229">
    <property type="entry name" value="NODULATION PROTEIN J"/>
    <property type="match status" value="1"/>
</dbReference>
<keyword evidence="3 5" id="KW-1133">Transmembrane helix</keyword>
<reference evidence="7 8" key="1">
    <citation type="submission" date="2016-12" db="EMBL/GenBank/DDBJ databases">
        <title>The draft genome sequence of Actinophytocola xinjiangensis.</title>
        <authorList>
            <person name="Wang W."/>
            <person name="Yuan L."/>
        </authorList>
    </citation>
    <scope>NUCLEOTIDE SEQUENCE [LARGE SCALE GENOMIC DNA]</scope>
    <source>
        <strain evidence="7 8">CGMCC 4.4663</strain>
    </source>
</reference>
<keyword evidence="4 5" id="KW-0472">Membrane</keyword>
<dbReference type="PANTHER" id="PTHR43229:SF6">
    <property type="entry name" value="ABC-TYPE MULTIDRUG TRANSPORT SYSTEM, PERMEASE COMPONENT"/>
    <property type="match status" value="1"/>
</dbReference>
<feature type="transmembrane region" description="Helical" evidence="5">
    <location>
        <begin position="79"/>
        <end position="99"/>
    </location>
</feature>
<name>A0A7Z1B0D5_9PSEU</name>
<feature type="transmembrane region" description="Helical" evidence="5">
    <location>
        <begin position="145"/>
        <end position="165"/>
    </location>
</feature>
<keyword evidence="8" id="KW-1185">Reference proteome</keyword>